<organism evidence="1 2">
    <name type="scientific">Nicotiana tabacum</name>
    <name type="common">Common tobacco</name>
    <dbReference type="NCBI Taxonomy" id="4097"/>
    <lineage>
        <taxon>Eukaryota</taxon>
        <taxon>Viridiplantae</taxon>
        <taxon>Streptophyta</taxon>
        <taxon>Embryophyta</taxon>
        <taxon>Tracheophyta</taxon>
        <taxon>Spermatophyta</taxon>
        <taxon>Magnoliopsida</taxon>
        <taxon>eudicotyledons</taxon>
        <taxon>Gunneridae</taxon>
        <taxon>Pentapetalae</taxon>
        <taxon>asterids</taxon>
        <taxon>lamiids</taxon>
        <taxon>Solanales</taxon>
        <taxon>Solanaceae</taxon>
        <taxon>Nicotianoideae</taxon>
        <taxon>Nicotianeae</taxon>
        <taxon>Nicotiana</taxon>
    </lineage>
</organism>
<proteinExistence type="predicted"/>
<sequence length="162" mass="18706">MCWTFLRRHGCRPVNTPTDPNSKLLSGQRESLSDPARYRRLIGKLNYPILTRLEISFPVTIVSQFMDSPCDTHRNAVVHILWYIKSALDKGSLFEDRSHEQIVRYLDVAWARSPSDRCYASRYCVLLGVFTAFPTAIFNENAQIQCFLVTIMLNGRRKSFSL</sequence>
<evidence type="ECO:0000313" key="2">
    <source>
        <dbReference type="RefSeq" id="XP_075096322.1"/>
    </source>
</evidence>
<accession>A0AC58TGG7</accession>
<keyword evidence="1" id="KW-1185">Reference proteome</keyword>
<name>A0AC58TGG7_TOBAC</name>
<dbReference type="RefSeq" id="XP_075096322.1">
    <property type="nucleotide sequence ID" value="XM_075240221.1"/>
</dbReference>
<gene>
    <name evidence="2" type="primary">LOC142174428</name>
</gene>
<reference evidence="1" key="1">
    <citation type="journal article" date="2014" name="Nat. Commun.">
        <title>The tobacco genome sequence and its comparison with those of tomato and potato.</title>
        <authorList>
            <person name="Sierro N."/>
            <person name="Battey J.N."/>
            <person name="Ouadi S."/>
            <person name="Bakaher N."/>
            <person name="Bovet L."/>
            <person name="Willig A."/>
            <person name="Goepfert S."/>
            <person name="Peitsch M.C."/>
            <person name="Ivanov N.V."/>
        </authorList>
    </citation>
    <scope>NUCLEOTIDE SEQUENCE [LARGE SCALE GENOMIC DNA]</scope>
</reference>
<reference evidence="2" key="2">
    <citation type="submission" date="2025-08" db="UniProtKB">
        <authorList>
            <consortium name="RefSeq"/>
        </authorList>
    </citation>
    <scope>IDENTIFICATION</scope>
    <source>
        <tissue evidence="2">Leaf</tissue>
    </source>
</reference>
<protein>
    <submittedName>
        <fullName evidence="2">Mitochondrial protein AtMg00240</fullName>
    </submittedName>
</protein>
<evidence type="ECO:0000313" key="1">
    <source>
        <dbReference type="Proteomes" id="UP000790787"/>
    </source>
</evidence>
<dbReference type="Proteomes" id="UP000790787">
    <property type="component" value="Chromosome 20"/>
</dbReference>